<evidence type="ECO:0000259" key="4">
    <source>
        <dbReference type="PROSITE" id="PS51677"/>
    </source>
</evidence>
<proteinExistence type="predicted"/>
<dbReference type="Gene3D" id="3.20.20.370">
    <property type="entry name" value="Glycoside hydrolase/deacetylase"/>
    <property type="match status" value="1"/>
</dbReference>
<evidence type="ECO:0000256" key="2">
    <source>
        <dbReference type="ARBA" id="ARBA00022729"/>
    </source>
</evidence>
<keyword evidence="6" id="KW-1185">Reference proteome</keyword>
<protein>
    <submittedName>
        <fullName evidence="5">Polysaccharide deacetylase family protein</fullName>
    </submittedName>
</protein>
<gene>
    <name evidence="5" type="ORF">HLV39_08340</name>
</gene>
<comment type="subcellular location">
    <subcellularLocation>
        <location evidence="1">Secreted</location>
    </subcellularLocation>
</comment>
<dbReference type="CDD" id="cd10973">
    <property type="entry name" value="CE4_DAC_u4_5s"/>
    <property type="match status" value="1"/>
</dbReference>
<evidence type="ECO:0000256" key="1">
    <source>
        <dbReference type="ARBA" id="ARBA00004613"/>
    </source>
</evidence>
<dbReference type="SUPFAM" id="SSF88713">
    <property type="entry name" value="Glycoside hydrolase/deacetylase"/>
    <property type="match status" value="1"/>
</dbReference>
<dbReference type="GO" id="GO:0016810">
    <property type="term" value="F:hydrolase activity, acting on carbon-nitrogen (but not peptide) bonds"/>
    <property type="evidence" value="ECO:0007669"/>
    <property type="project" value="InterPro"/>
</dbReference>
<evidence type="ECO:0000256" key="3">
    <source>
        <dbReference type="SAM" id="SignalP"/>
    </source>
</evidence>
<evidence type="ECO:0000313" key="5">
    <source>
        <dbReference type="EMBL" id="NWN91502.1"/>
    </source>
</evidence>
<dbReference type="PANTHER" id="PTHR34216:SF3">
    <property type="entry name" value="POLY-BETA-1,6-N-ACETYL-D-GLUCOSAMINE N-DEACETYLASE"/>
    <property type="match status" value="1"/>
</dbReference>
<sequence length="343" mass="38122">MTIRNLWVAGTLVSLLTTSFFAHADLVVLQYHHISDATPPSTSTSASLFEAQLDMISDLDLEVVDLHTATVEVFSDNPTTKQQIAITFDDAYESVYSKGADILQERGLPYTLFVDTAAIGNHGYMSWPQLQELARRDGVSIANHGEGHGHMARRPDEAEADWLKRITRSLDAAQAELEEKLDTRLPLFAYPYGEFDTALEAEVSQRGWYAFGQHSGAIGPLSGQTRLPRFPMANTYGQLNSLRDKLTSKAFPVDTSALPDGVIAENPPTLTLPRVDEIQPSRLTCFASTMGQIEVQVSDNTLSIQAPRPFNSRRFRYNCTHPAPDGGFYWLSQQWLDLSKPED</sequence>
<dbReference type="InterPro" id="IPR051398">
    <property type="entry name" value="Polysacch_Deacetylase"/>
</dbReference>
<evidence type="ECO:0000313" key="6">
    <source>
        <dbReference type="Proteomes" id="UP000536442"/>
    </source>
</evidence>
<dbReference type="Proteomes" id="UP000536442">
    <property type="component" value="Unassembled WGS sequence"/>
</dbReference>
<organism evidence="5 6">
    <name type="scientific">Marinobacter adhaerens</name>
    <dbReference type="NCBI Taxonomy" id="1033846"/>
    <lineage>
        <taxon>Bacteria</taxon>
        <taxon>Pseudomonadati</taxon>
        <taxon>Pseudomonadota</taxon>
        <taxon>Gammaproteobacteria</taxon>
        <taxon>Pseudomonadales</taxon>
        <taxon>Marinobacteraceae</taxon>
        <taxon>Marinobacter</taxon>
    </lineage>
</organism>
<dbReference type="PANTHER" id="PTHR34216">
    <property type="match status" value="1"/>
</dbReference>
<dbReference type="GO" id="GO:0005975">
    <property type="term" value="P:carbohydrate metabolic process"/>
    <property type="evidence" value="ECO:0007669"/>
    <property type="project" value="InterPro"/>
</dbReference>
<dbReference type="InterPro" id="IPR011330">
    <property type="entry name" value="Glyco_hydro/deAcase_b/a-brl"/>
</dbReference>
<reference evidence="5 6" key="1">
    <citation type="submission" date="2020-03" db="EMBL/GenBank/DDBJ databases">
        <title>Metagenomic, metatranscriptomic, and metabolomic analyses revealed the key microbes and metabolic features during the fermentation of ganjang, Korean traditional soy sauce.</title>
        <authorList>
            <person name="Chun B.H."/>
            <person name="Jeon C.O."/>
        </authorList>
    </citation>
    <scope>NUCLEOTIDE SEQUENCE [LARGE SCALE GENOMIC DNA]</scope>
    <source>
        <strain evidence="5 6">KG14</strain>
    </source>
</reference>
<dbReference type="Pfam" id="PF01522">
    <property type="entry name" value="Polysacc_deac_1"/>
    <property type="match status" value="1"/>
</dbReference>
<feature type="chain" id="PRO_5032441543" evidence="3">
    <location>
        <begin position="25"/>
        <end position="343"/>
    </location>
</feature>
<dbReference type="EMBL" id="JABEVQ010000004">
    <property type="protein sequence ID" value="NWN91502.1"/>
    <property type="molecule type" value="Genomic_DNA"/>
</dbReference>
<dbReference type="PROSITE" id="PS51677">
    <property type="entry name" value="NODB"/>
    <property type="match status" value="1"/>
</dbReference>
<comment type="caution">
    <text evidence="5">The sequence shown here is derived from an EMBL/GenBank/DDBJ whole genome shotgun (WGS) entry which is preliminary data.</text>
</comment>
<keyword evidence="2 3" id="KW-0732">Signal</keyword>
<dbReference type="GO" id="GO:0005576">
    <property type="term" value="C:extracellular region"/>
    <property type="evidence" value="ECO:0007669"/>
    <property type="project" value="UniProtKB-SubCell"/>
</dbReference>
<name>A0A851HW44_9GAMM</name>
<accession>A0A851HW44</accession>
<feature type="signal peptide" evidence="3">
    <location>
        <begin position="1"/>
        <end position="24"/>
    </location>
</feature>
<dbReference type="AlphaFoldDB" id="A0A851HW44"/>
<dbReference type="InterPro" id="IPR002509">
    <property type="entry name" value="NODB_dom"/>
</dbReference>
<feature type="domain" description="NodB homology" evidence="4">
    <location>
        <begin position="82"/>
        <end position="343"/>
    </location>
</feature>